<organism evidence="2 3">
    <name type="scientific">Anaerobacillus arseniciselenatis</name>
    <dbReference type="NCBI Taxonomy" id="85682"/>
    <lineage>
        <taxon>Bacteria</taxon>
        <taxon>Bacillati</taxon>
        <taxon>Bacillota</taxon>
        <taxon>Bacilli</taxon>
        <taxon>Bacillales</taxon>
        <taxon>Bacillaceae</taxon>
        <taxon>Anaerobacillus</taxon>
    </lineage>
</organism>
<keyword evidence="1" id="KW-1133">Transmembrane helix</keyword>
<dbReference type="Proteomes" id="UP000180098">
    <property type="component" value="Unassembled WGS sequence"/>
</dbReference>
<feature type="transmembrane region" description="Helical" evidence="1">
    <location>
        <begin position="221"/>
        <end position="240"/>
    </location>
</feature>
<keyword evidence="3" id="KW-1185">Reference proteome</keyword>
<evidence type="ECO:0000313" key="3">
    <source>
        <dbReference type="Proteomes" id="UP000180098"/>
    </source>
</evidence>
<proteinExistence type="predicted"/>
<feature type="transmembrane region" description="Helical" evidence="1">
    <location>
        <begin position="182"/>
        <end position="201"/>
    </location>
</feature>
<feature type="transmembrane region" description="Helical" evidence="1">
    <location>
        <begin position="152"/>
        <end position="175"/>
    </location>
</feature>
<evidence type="ECO:0000313" key="2">
    <source>
        <dbReference type="EMBL" id="OIJ11633.1"/>
    </source>
</evidence>
<dbReference type="EMBL" id="MLQQ01000026">
    <property type="protein sequence ID" value="OIJ11633.1"/>
    <property type="molecule type" value="Genomic_DNA"/>
</dbReference>
<reference evidence="2 3" key="1">
    <citation type="submission" date="2016-10" db="EMBL/GenBank/DDBJ databases">
        <title>Draft genome sequences of four alkaliphilic bacteria belonging to the Anaerobacillus genus.</title>
        <authorList>
            <person name="Bassil N.M."/>
            <person name="Lloyd J.R."/>
        </authorList>
    </citation>
    <scope>NUCLEOTIDE SEQUENCE [LARGE SCALE GENOMIC DNA]</scope>
    <source>
        <strain evidence="2 3">DSM 15340</strain>
    </source>
</reference>
<feature type="transmembrane region" description="Helical" evidence="1">
    <location>
        <begin position="63"/>
        <end position="83"/>
    </location>
</feature>
<feature type="transmembrane region" description="Helical" evidence="1">
    <location>
        <begin position="104"/>
        <end position="132"/>
    </location>
</feature>
<feature type="transmembrane region" description="Helical" evidence="1">
    <location>
        <begin position="22"/>
        <end position="43"/>
    </location>
</feature>
<accession>A0A1S2LHT2</accession>
<keyword evidence="1" id="KW-0472">Membrane</keyword>
<sequence length="248" mass="27259">MFLQEANVISVVKKQYFFKLKANYGVFTSLLMTQLFALLFSAFMGTGQSGTSIFNVSLNINYYTGNMIIIFTMIWAFTIGITLNSKASKDGDFAFVSNRLTSNLSNIAFLMTATAVAGLAAMLAGSLLKVIIYYYFTVDNLAGSAFVPFSELVLGVVVSIFYMALFGALGYFVGAIIQMSKLFVFLLPLVFIGLLFVEGRMQGEGPLGQLVQFFALETSPFLFLVKAMAVIALLFLLAIMTDKMEVRK</sequence>
<dbReference type="AlphaFoldDB" id="A0A1S2LHT2"/>
<protein>
    <submittedName>
        <fullName evidence="2">Uncharacterized protein</fullName>
    </submittedName>
</protein>
<name>A0A1S2LHT2_9BACI</name>
<gene>
    <name evidence="2" type="ORF">BKP35_11895</name>
</gene>
<keyword evidence="1" id="KW-0812">Transmembrane</keyword>
<evidence type="ECO:0000256" key="1">
    <source>
        <dbReference type="SAM" id="Phobius"/>
    </source>
</evidence>
<comment type="caution">
    <text evidence="2">The sequence shown here is derived from an EMBL/GenBank/DDBJ whole genome shotgun (WGS) entry which is preliminary data.</text>
</comment>